<sequence>MPRLYYALAGLAQASAVLGANFTLTGRQLRMTWSNDSTSDGSWAASVATLSDSGVWTTQSTNLGQYSVLTNYTTVAQSTTLVEAGALGTLEQFGADTVEPTSGSCSSGKTITTLTTTSSVANGTYTAVWWIDTSRSWDLLAVNTTWTTPAAGWVSLASPRLVDLEDNDLDWGVVPGYWSANSVETSKELFYNYVQGVPASNWVTLESSTTSLVSILGSKNSGTTFSTIAHPSLARDPFADNSTATQQQWNVGMSLRGPTGTLSPTAYYPVLGQAHSQLAKGASITARFYYSVTPGNETQWYEVSRFVSQEVYPLDLYDSMAVNTDSFSDRIHRIHDFVTSSASKWHLWTYEGLEMGAESGKLSDVASMWMVQKLTGDPLILNERLPYARNFKLGQQDTTGGTFNGAALGEYYLNGAFVCELLWTSLSTVDYVSPMFTTFYILSDVGNILLFNQTDSLLLERFTLAADKLLSWQKDTGNFDVGYRKSNPATLMYPELLDLRATWYGLLAAYRVLNDDKYLAGAEAGAQWFIENAVNTGRWLGVCDDTYLYPDFQTAHAAGALLQLYDITGNSVYLDAAVQTAKFYTLHIFNHPQVDTSTKNSAGTILADWQISQVGLNYEHAGYGGSVNYHGPITISSHAGLFVKIYEATKDSHFLQLARIAARGRDAFVTPVSGIPSYYWIQGNTGGSSYPWHGWWHIGWLTDYLVSSAHLLSGGEISFPEGFMTSKVGSHVPYGFATGTIYGTEADLWQPRSLVNVTGTNSANVDWLTARSTDGTKLFVILLNEIATDVSVTLSMDSRQLKIFDITHFGTLSVLSGSAKATGDSTWSVQIAGQGMTVLEIATTFNSDPLGPPFRTYTVTGSAKAPTVAWSYWTTLDSWVEWAVPGSGVWTSLPSSTNYTFSTTLDLSAVTVPQIKIRIGTESGNKTGISDATYWTVN</sequence>
<dbReference type="SUPFAM" id="SSF48208">
    <property type="entry name" value="Six-hairpin glycosidases"/>
    <property type="match status" value="1"/>
</dbReference>
<dbReference type="Proteomes" id="UP001583186">
    <property type="component" value="Unassembled WGS sequence"/>
</dbReference>
<evidence type="ECO:0000313" key="1">
    <source>
        <dbReference type="EMBL" id="KAL1898454.1"/>
    </source>
</evidence>
<protein>
    <submittedName>
        <fullName evidence="1">Uncharacterized protein</fullName>
    </submittedName>
</protein>
<name>A0ABR3ZDL2_9PEZI</name>
<dbReference type="EMBL" id="JAWCUI010000015">
    <property type="protein sequence ID" value="KAL1898454.1"/>
    <property type="molecule type" value="Genomic_DNA"/>
</dbReference>
<gene>
    <name evidence="1" type="ORF">Sste5346_003357</name>
</gene>
<organism evidence="1 2">
    <name type="scientific">Sporothrix stenoceras</name>
    <dbReference type="NCBI Taxonomy" id="5173"/>
    <lineage>
        <taxon>Eukaryota</taxon>
        <taxon>Fungi</taxon>
        <taxon>Dikarya</taxon>
        <taxon>Ascomycota</taxon>
        <taxon>Pezizomycotina</taxon>
        <taxon>Sordariomycetes</taxon>
        <taxon>Sordariomycetidae</taxon>
        <taxon>Ophiostomatales</taxon>
        <taxon>Ophiostomataceae</taxon>
        <taxon>Sporothrix</taxon>
    </lineage>
</organism>
<reference evidence="1 2" key="1">
    <citation type="journal article" date="2024" name="IMA Fungus">
        <title>IMA Genome - F19 : A genome assembly and annotation guide to empower mycologists, including annotated draft genome sequences of Ceratocystis pirilliformis, Diaporthe australafricana, Fusarium ophioides, Paecilomyces lecythidis, and Sporothrix stenoceras.</title>
        <authorList>
            <person name="Aylward J."/>
            <person name="Wilson A.M."/>
            <person name="Visagie C.M."/>
            <person name="Spraker J."/>
            <person name="Barnes I."/>
            <person name="Buitendag C."/>
            <person name="Ceriani C."/>
            <person name="Del Mar Angel L."/>
            <person name="du Plessis D."/>
            <person name="Fuchs T."/>
            <person name="Gasser K."/>
            <person name="Kramer D."/>
            <person name="Li W."/>
            <person name="Munsamy K."/>
            <person name="Piso A."/>
            <person name="Price J.L."/>
            <person name="Sonnekus B."/>
            <person name="Thomas C."/>
            <person name="van der Nest A."/>
            <person name="van Dijk A."/>
            <person name="van Heerden A."/>
            <person name="van Vuuren N."/>
            <person name="Yilmaz N."/>
            <person name="Duong T.A."/>
            <person name="van der Merwe N.A."/>
            <person name="Wingfield M.J."/>
            <person name="Wingfield B.D."/>
        </authorList>
    </citation>
    <scope>NUCLEOTIDE SEQUENCE [LARGE SCALE GENOMIC DNA]</scope>
    <source>
        <strain evidence="1 2">CMW 5346</strain>
    </source>
</reference>
<dbReference type="InterPro" id="IPR008928">
    <property type="entry name" value="6-hairpin_glycosidase_sf"/>
</dbReference>
<keyword evidence="2" id="KW-1185">Reference proteome</keyword>
<comment type="caution">
    <text evidence="1">The sequence shown here is derived from an EMBL/GenBank/DDBJ whole genome shotgun (WGS) entry which is preliminary data.</text>
</comment>
<proteinExistence type="predicted"/>
<evidence type="ECO:0000313" key="2">
    <source>
        <dbReference type="Proteomes" id="UP001583186"/>
    </source>
</evidence>
<accession>A0ABR3ZDL2</accession>